<name>A0ABQ9HFD9_9NEOP</name>
<protein>
    <submittedName>
        <fullName evidence="1">Uncharacterized protein</fullName>
    </submittedName>
</protein>
<gene>
    <name evidence="1" type="ORF">PR048_014870</name>
</gene>
<dbReference type="EMBL" id="JARBHB010000005">
    <property type="protein sequence ID" value="KAJ8883031.1"/>
    <property type="molecule type" value="Genomic_DNA"/>
</dbReference>
<proteinExistence type="predicted"/>
<evidence type="ECO:0000313" key="2">
    <source>
        <dbReference type="Proteomes" id="UP001159363"/>
    </source>
</evidence>
<organism evidence="1 2">
    <name type="scientific">Dryococelus australis</name>
    <dbReference type="NCBI Taxonomy" id="614101"/>
    <lineage>
        <taxon>Eukaryota</taxon>
        <taxon>Metazoa</taxon>
        <taxon>Ecdysozoa</taxon>
        <taxon>Arthropoda</taxon>
        <taxon>Hexapoda</taxon>
        <taxon>Insecta</taxon>
        <taxon>Pterygota</taxon>
        <taxon>Neoptera</taxon>
        <taxon>Polyneoptera</taxon>
        <taxon>Phasmatodea</taxon>
        <taxon>Verophasmatodea</taxon>
        <taxon>Anareolatae</taxon>
        <taxon>Phasmatidae</taxon>
        <taxon>Eurycanthinae</taxon>
        <taxon>Dryococelus</taxon>
    </lineage>
</organism>
<dbReference type="Proteomes" id="UP001159363">
    <property type="component" value="Chromosome 4"/>
</dbReference>
<reference evidence="1 2" key="1">
    <citation type="submission" date="2023-02" db="EMBL/GenBank/DDBJ databases">
        <title>LHISI_Scaffold_Assembly.</title>
        <authorList>
            <person name="Stuart O.P."/>
            <person name="Cleave R."/>
            <person name="Magrath M.J.L."/>
            <person name="Mikheyev A.S."/>
        </authorList>
    </citation>
    <scope>NUCLEOTIDE SEQUENCE [LARGE SCALE GENOMIC DNA]</scope>
    <source>
        <strain evidence="1">Daus_M_001</strain>
        <tissue evidence="1">Leg muscle</tissue>
    </source>
</reference>
<evidence type="ECO:0000313" key="1">
    <source>
        <dbReference type="EMBL" id="KAJ8883031.1"/>
    </source>
</evidence>
<keyword evidence="2" id="KW-1185">Reference proteome</keyword>
<comment type="caution">
    <text evidence="1">The sequence shown here is derived from an EMBL/GenBank/DDBJ whole genome shotgun (WGS) entry which is preliminary data.</text>
</comment>
<accession>A0ABQ9HFD9</accession>
<sequence>MPTITAVGSACANKSMASQLTAALDGQRTVHDLQYSDDPAIKCDRHDAPKPAVTCCYVLVLSWRVSALRLIAPFDDCTATVAERLTRSLPTKVNRALSPAGSPNFQVGIVPNNVVGWRVFSGISRFPRPFIPANVEITREMGAAARALASQFPAEPLPDPRKRCRWPSVFLGDLPFPSVPTFQCCSIHCFALNGSQYLIVKSRPNLSTHSRVSHGNPRSSIPLEKRIVKSSVLLYGVARTRAHTHTHTPCRMRDMCAHRRTTCAEEVPRRNRVMCAGVFSLDSHSGGPRFGSGITLRTPLNCRSSSGTKGTPHAIISEPCLQMRWDDGYASQCRPYRSLTFVPPQADAVEAAERIFRAVTGTVGTASGGGLAHRRKAPQGCVCVWRAACPWSATEASVLRNADPKPTCFASGHERRQAATPRRDDRSAWGLLASPCLSPDCSIRPWLPGRLPSLAFCRSITYRFYTYRMLTINISAFEASKRVNCKVNSHTKPLATSPLHAIGMLISVTDCLLFLGPTLQNTAKSETSHRRSYTAGRNDLPQVPAQRRTRFRIRGRLRARQGQREKQT</sequence>